<dbReference type="GO" id="GO:0015969">
    <property type="term" value="P:guanosine tetraphosphate metabolic process"/>
    <property type="evidence" value="ECO:0007669"/>
    <property type="project" value="InterPro"/>
</dbReference>
<evidence type="ECO:0000259" key="7">
    <source>
        <dbReference type="PROSITE" id="PS51831"/>
    </source>
</evidence>
<dbReference type="InterPro" id="IPR004095">
    <property type="entry name" value="TGS"/>
</dbReference>
<dbReference type="CDD" id="cd04876">
    <property type="entry name" value="ACT_RelA-SpoT"/>
    <property type="match status" value="1"/>
</dbReference>
<dbReference type="Pfam" id="PF19296">
    <property type="entry name" value="RelA_AH_RIS"/>
    <property type="match status" value="1"/>
</dbReference>
<dbReference type="CDD" id="cd01668">
    <property type="entry name" value="TGS_RSH"/>
    <property type="match status" value="1"/>
</dbReference>
<dbReference type="SUPFAM" id="SSF81271">
    <property type="entry name" value="TGS-like"/>
    <property type="match status" value="1"/>
</dbReference>
<sequence>MSKSTTTYEAIDGRIAPESITEDTMSGLKIVDGHAVKAPGDYEDPDRLYDMLIARIRKYHPSTDVSMISKAYQMAKTAHGNQCRKSGEPYIIHPLWVSIILADLEMDKETITAGMLHDVVEDTKYTDEDIKREFGEEVALLVDGVTKLGQLSYSSDKLELQAENLRKMFLAMAKDIRVIIIKLADRLHNMRTLQFMTPAKQKEKAKETMDIYAPIAQRLGISKIKTELDDLALKYSQPEVFFDLVKQINARKTEREEFVQQIVDEVSDHMKNANIKAEVNGRVKHFFSIYKKMVNQDKTVDQIYDLFAVRIIVDSVKDCYAALGVIHEMYTPIPGRFKDYIAMPKPNMYQSLHTTLMSSVGQPFEIQIRTQEMHKTAEYGIAAHWKYKESNDGRKSVEAQEEEKLSWLRQILEWQRDMSDNREFLNLIKGDLDLFAEDVYCFTPQGDVKNLPNGSTPIDFAYAIHSAVGNKMVGARVNGKLVNIDYKIQNGDRIEILTSQNSKGPSRDWLNIVKSTQAKNKINQWFKKEFKESNIIKGKEMIASYCKSKSINPSDIMNSRYMEVVQKKYGFRDWDAVLAAIGHGGLKEGQVVNRLMEEYNKEHKQELTDEVVLERVAEAAKNRVHIAKSKSGIVVKGIDDVAVRFSRCCNPVPGDEIVGFVTRGRGLSIHRTDCVNMIHLTEAERARLIDAEWESDVAEEAGGQYLAEIKMYTYDRQGLLMEMSRIFTEADVDVKSMNVRTSKKGTATIETGFIVHGRDELTKIIEKLRQLDGVIDIERTTG</sequence>
<dbReference type="InterPro" id="IPR043519">
    <property type="entry name" value="NT_sf"/>
</dbReference>
<dbReference type="CDD" id="cd00077">
    <property type="entry name" value="HDc"/>
    <property type="match status" value="1"/>
</dbReference>
<dbReference type="InterPro" id="IPR004811">
    <property type="entry name" value="RelA/Spo_fam"/>
</dbReference>
<comment type="pathway">
    <text evidence="1">Purine metabolism; ppGpp biosynthesis; ppGpp from GTP: step 1/2.</text>
</comment>
<reference evidence="9" key="1">
    <citation type="journal article" date="2021" name="PeerJ">
        <title>Extensive microbial diversity within the chicken gut microbiome revealed by metagenomics and culture.</title>
        <authorList>
            <person name="Gilroy R."/>
            <person name="Ravi A."/>
            <person name="Getino M."/>
            <person name="Pursley I."/>
            <person name="Horton D.L."/>
            <person name="Alikhan N.F."/>
            <person name="Baker D."/>
            <person name="Gharbi K."/>
            <person name="Hall N."/>
            <person name="Watson M."/>
            <person name="Adriaenssens E.M."/>
            <person name="Foster-Nyarko E."/>
            <person name="Jarju S."/>
            <person name="Secka A."/>
            <person name="Antonio M."/>
            <person name="Oren A."/>
            <person name="Chaudhuri R.R."/>
            <person name="La Ragione R."/>
            <person name="Hildebrand F."/>
            <person name="Pallen M.J."/>
        </authorList>
    </citation>
    <scope>NUCLEOTIDE SEQUENCE</scope>
    <source>
        <strain evidence="9">USAMLcec4-12693</strain>
    </source>
</reference>
<dbReference type="Gene3D" id="3.30.70.260">
    <property type="match status" value="1"/>
</dbReference>
<dbReference type="PANTHER" id="PTHR21262:SF31">
    <property type="entry name" value="GTP PYROPHOSPHOKINASE"/>
    <property type="match status" value="1"/>
</dbReference>
<dbReference type="RefSeq" id="WP_070089385.1">
    <property type="nucleotide sequence ID" value="NZ_CABMJS010000018.1"/>
</dbReference>
<accession>A0A9D3AIR4</accession>
<dbReference type="SUPFAM" id="SSF109604">
    <property type="entry name" value="HD-domain/PDEase-like"/>
    <property type="match status" value="1"/>
</dbReference>
<evidence type="ECO:0000259" key="8">
    <source>
        <dbReference type="PROSITE" id="PS51880"/>
    </source>
</evidence>
<gene>
    <name evidence="9" type="ORF">K8V39_04405</name>
</gene>
<protein>
    <recommendedName>
        <fullName evidence="2">GTP diphosphokinase</fullName>
        <ecNumber evidence="2">2.7.6.5</ecNumber>
    </recommendedName>
</protein>
<dbReference type="InterPro" id="IPR006674">
    <property type="entry name" value="HD_domain"/>
</dbReference>
<comment type="function">
    <text evidence="5">In eubacteria ppGpp (guanosine 3'-diphosphate 5'-diphosphate) is a mediator of the stringent response that coordinates a variety of cellular activities in response to changes in nutritional abundance.</text>
</comment>
<dbReference type="Pfam" id="PF02824">
    <property type="entry name" value="TGS"/>
    <property type="match status" value="1"/>
</dbReference>
<evidence type="ECO:0000313" key="10">
    <source>
        <dbReference type="Proteomes" id="UP000813420"/>
    </source>
</evidence>
<evidence type="ECO:0000256" key="5">
    <source>
        <dbReference type="RuleBase" id="RU003847"/>
    </source>
</evidence>
<dbReference type="PANTHER" id="PTHR21262">
    <property type="entry name" value="GUANOSINE-3',5'-BIS DIPHOSPHATE 3'-PYROPHOSPHOHYDROLASE"/>
    <property type="match status" value="1"/>
</dbReference>
<dbReference type="InterPro" id="IPR045865">
    <property type="entry name" value="ACT-like_dom_sf"/>
</dbReference>
<dbReference type="EC" id="2.7.6.5" evidence="2"/>
<name>A0A9D3AIR4_9FIRM</name>
<dbReference type="NCBIfam" id="TIGR00691">
    <property type="entry name" value="spoT_relA"/>
    <property type="match status" value="1"/>
</dbReference>
<evidence type="ECO:0000256" key="1">
    <source>
        <dbReference type="ARBA" id="ARBA00004976"/>
    </source>
</evidence>
<dbReference type="FunFam" id="3.10.20.30:FF:000002">
    <property type="entry name" value="GTP pyrophosphokinase (RelA/SpoT)"/>
    <property type="match status" value="1"/>
</dbReference>
<dbReference type="InterPro" id="IPR002912">
    <property type="entry name" value="ACT_dom"/>
</dbReference>
<dbReference type="Pfam" id="PF13328">
    <property type="entry name" value="HD_4"/>
    <property type="match status" value="1"/>
</dbReference>
<dbReference type="Gene3D" id="3.10.20.30">
    <property type="match status" value="1"/>
</dbReference>
<dbReference type="AlphaFoldDB" id="A0A9D3AIR4"/>
<feature type="domain" description="HD" evidence="7">
    <location>
        <begin position="90"/>
        <end position="190"/>
    </location>
</feature>
<dbReference type="PROSITE" id="PS50889">
    <property type="entry name" value="S4"/>
    <property type="match status" value="1"/>
</dbReference>
<comment type="catalytic activity">
    <reaction evidence="3">
        <text>GTP + ATP = guanosine 3'-diphosphate 5'-triphosphate + AMP</text>
        <dbReference type="Rhea" id="RHEA:22088"/>
        <dbReference type="ChEBI" id="CHEBI:30616"/>
        <dbReference type="ChEBI" id="CHEBI:37565"/>
        <dbReference type="ChEBI" id="CHEBI:142410"/>
        <dbReference type="ChEBI" id="CHEBI:456215"/>
        <dbReference type="EC" id="2.7.6.5"/>
    </reaction>
</comment>
<organism evidence="9 10">
    <name type="scientific">Merdimonas faecis</name>
    <dbReference type="NCBI Taxonomy" id="1653435"/>
    <lineage>
        <taxon>Bacteria</taxon>
        <taxon>Bacillati</taxon>
        <taxon>Bacillota</taxon>
        <taxon>Clostridia</taxon>
        <taxon>Lachnospirales</taxon>
        <taxon>Lachnospiraceae</taxon>
        <taxon>Merdimonas</taxon>
    </lineage>
</organism>
<dbReference type="SUPFAM" id="SSF81301">
    <property type="entry name" value="Nucleotidyltransferase"/>
    <property type="match status" value="1"/>
</dbReference>
<dbReference type="Gene3D" id="3.30.460.10">
    <property type="entry name" value="Beta Polymerase, domain 2"/>
    <property type="match status" value="1"/>
</dbReference>
<dbReference type="Pfam" id="PF13291">
    <property type="entry name" value="ACT_4"/>
    <property type="match status" value="1"/>
</dbReference>
<dbReference type="Gene3D" id="1.10.3210.10">
    <property type="entry name" value="Hypothetical protein af1432"/>
    <property type="match status" value="1"/>
</dbReference>
<dbReference type="CDD" id="cd05399">
    <property type="entry name" value="NT_Rel-Spo_like"/>
    <property type="match status" value="1"/>
</dbReference>
<reference evidence="9" key="2">
    <citation type="submission" date="2021-09" db="EMBL/GenBank/DDBJ databases">
        <authorList>
            <person name="Gilroy R."/>
        </authorList>
    </citation>
    <scope>NUCLEOTIDE SEQUENCE</scope>
    <source>
        <strain evidence="9">USAMLcec4-12693</strain>
    </source>
</reference>
<dbReference type="FunFam" id="1.10.3210.10:FF:000001">
    <property type="entry name" value="GTP pyrophosphokinase RelA"/>
    <property type="match status" value="1"/>
</dbReference>
<dbReference type="InterPro" id="IPR012676">
    <property type="entry name" value="TGS-like"/>
</dbReference>
<dbReference type="SUPFAM" id="SSF55021">
    <property type="entry name" value="ACT-like"/>
    <property type="match status" value="1"/>
</dbReference>
<dbReference type="PROSITE" id="PS51880">
    <property type="entry name" value="TGS"/>
    <property type="match status" value="1"/>
</dbReference>
<keyword evidence="4" id="KW-0694">RNA-binding</keyword>
<comment type="caution">
    <text evidence="9">The sequence shown here is derived from an EMBL/GenBank/DDBJ whole genome shotgun (WGS) entry which is preliminary data.</text>
</comment>
<dbReference type="PROSITE" id="PS51671">
    <property type="entry name" value="ACT"/>
    <property type="match status" value="1"/>
</dbReference>
<dbReference type="InterPro" id="IPR033655">
    <property type="entry name" value="TGS_RelA/SpoT"/>
</dbReference>
<dbReference type="GO" id="GO:0003723">
    <property type="term" value="F:RNA binding"/>
    <property type="evidence" value="ECO:0007669"/>
    <property type="project" value="UniProtKB-KW"/>
</dbReference>
<dbReference type="OrthoDB" id="9805041at2"/>
<dbReference type="InterPro" id="IPR003607">
    <property type="entry name" value="HD/PDEase_dom"/>
</dbReference>
<dbReference type="EMBL" id="DYXE01000042">
    <property type="protein sequence ID" value="HJH49485.1"/>
    <property type="molecule type" value="Genomic_DNA"/>
</dbReference>
<dbReference type="GO" id="GO:0008728">
    <property type="term" value="F:GTP diphosphokinase activity"/>
    <property type="evidence" value="ECO:0007669"/>
    <property type="project" value="UniProtKB-EC"/>
</dbReference>
<comment type="similarity">
    <text evidence="5">Belongs to the relA/spoT family.</text>
</comment>
<evidence type="ECO:0000256" key="3">
    <source>
        <dbReference type="ARBA" id="ARBA00048244"/>
    </source>
</evidence>
<dbReference type="SMART" id="SM00471">
    <property type="entry name" value="HDc"/>
    <property type="match status" value="1"/>
</dbReference>
<dbReference type="Proteomes" id="UP000813420">
    <property type="component" value="Unassembled WGS sequence"/>
</dbReference>
<dbReference type="GO" id="GO:0005886">
    <property type="term" value="C:plasma membrane"/>
    <property type="evidence" value="ECO:0007669"/>
    <property type="project" value="TreeGrafter"/>
</dbReference>
<dbReference type="SMART" id="SM00954">
    <property type="entry name" value="RelA_SpoT"/>
    <property type="match status" value="1"/>
</dbReference>
<evidence type="ECO:0000313" key="9">
    <source>
        <dbReference type="EMBL" id="HJH49485.1"/>
    </source>
</evidence>
<dbReference type="InterPro" id="IPR045600">
    <property type="entry name" value="RelA/SpoT_AH_RIS"/>
</dbReference>
<feature type="domain" description="ACT" evidence="6">
    <location>
        <begin position="708"/>
        <end position="782"/>
    </location>
</feature>
<dbReference type="InterPro" id="IPR012675">
    <property type="entry name" value="Beta-grasp_dom_sf"/>
</dbReference>
<evidence type="ECO:0000259" key="6">
    <source>
        <dbReference type="PROSITE" id="PS51671"/>
    </source>
</evidence>
<dbReference type="Pfam" id="PF04607">
    <property type="entry name" value="RelA_SpoT"/>
    <property type="match status" value="1"/>
</dbReference>
<evidence type="ECO:0000256" key="4">
    <source>
        <dbReference type="PROSITE-ProRule" id="PRU00182"/>
    </source>
</evidence>
<dbReference type="FunFam" id="3.30.460.10:FF:000001">
    <property type="entry name" value="GTP pyrophosphokinase RelA"/>
    <property type="match status" value="1"/>
</dbReference>
<feature type="domain" description="TGS" evidence="8">
    <location>
        <begin position="437"/>
        <end position="498"/>
    </location>
</feature>
<proteinExistence type="inferred from homology"/>
<dbReference type="PROSITE" id="PS51831">
    <property type="entry name" value="HD"/>
    <property type="match status" value="1"/>
</dbReference>
<dbReference type="InterPro" id="IPR007685">
    <property type="entry name" value="RelA_SpoT"/>
</dbReference>
<evidence type="ECO:0000256" key="2">
    <source>
        <dbReference type="ARBA" id="ARBA00013251"/>
    </source>
</evidence>